<dbReference type="Proteomes" id="UP000182818">
    <property type="component" value="Unassembled WGS sequence"/>
</dbReference>
<dbReference type="RefSeq" id="WP_057804899.1">
    <property type="nucleotide sequence ID" value="NZ_BJYP01000001.1"/>
</dbReference>
<keyword evidence="2 6" id="KW-0238">DNA-binding</keyword>
<gene>
    <name evidence="5" type="ORF">IV87_GL000052</name>
    <name evidence="6" type="ORF">SAMN04487973_101115</name>
</gene>
<evidence type="ECO:0000259" key="4">
    <source>
        <dbReference type="PROSITE" id="PS01124"/>
    </source>
</evidence>
<dbReference type="GO" id="GO:0043565">
    <property type="term" value="F:sequence-specific DNA binding"/>
    <property type="evidence" value="ECO:0007669"/>
    <property type="project" value="InterPro"/>
</dbReference>
<feature type="domain" description="HTH araC/xylS-type" evidence="4">
    <location>
        <begin position="181"/>
        <end position="279"/>
    </location>
</feature>
<dbReference type="Pfam" id="PF12833">
    <property type="entry name" value="HTH_18"/>
    <property type="match status" value="1"/>
</dbReference>
<protein>
    <submittedName>
        <fullName evidence="5">AraC-like transcriptional regulator</fullName>
    </submittedName>
    <submittedName>
        <fullName evidence="6">AraC-type DNA-binding protein</fullName>
    </submittedName>
</protein>
<keyword evidence="1" id="KW-0805">Transcription regulation</keyword>
<dbReference type="InterPro" id="IPR003313">
    <property type="entry name" value="AraC-bd"/>
</dbReference>
<evidence type="ECO:0000313" key="7">
    <source>
        <dbReference type="Proteomes" id="UP000051749"/>
    </source>
</evidence>
<evidence type="ECO:0000256" key="3">
    <source>
        <dbReference type="ARBA" id="ARBA00023163"/>
    </source>
</evidence>
<evidence type="ECO:0000313" key="8">
    <source>
        <dbReference type="Proteomes" id="UP000182818"/>
    </source>
</evidence>
<dbReference type="SUPFAM" id="SSF51182">
    <property type="entry name" value="RmlC-like cupins"/>
    <property type="match status" value="1"/>
</dbReference>
<dbReference type="GeneID" id="76042537"/>
<evidence type="ECO:0000313" key="6">
    <source>
        <dbReference type="EMBL" id="SER03669.1"/>
    </source>
</evidence>
<dbReference type="Gene3D" id="2.60.120.10">
    <property type="entry name" value="Jelly Rolls"/>
    <property type="match status" value="1"/>
</dbReference>
<dbReference type="PANTHER" id="PTHR43280:SF26">
    <property type="entry name" value="ARAC-FAMILY TRANSCRIPTIONAL REGULATOR"/>
    <property type="match status" value="1"/>
</dbReference>
<reference evidence="5 7" key="1">
    <citation type="journal article" date="2015" name="Genome Announc.">
        <title>Expanding the biotechnology potential of lactobacilli through comparative genomics of 213 strains and associated genera.</title>
        <authorList>
            <person name="Sun Z."/>
            <person name="Harris H.M."/>
            <person name="McCann A."/>
            <person name="Guo C."/>
            <person name="Argimon S."/>
            <person name="Zhang W."/>
            <person name="Yang X."/>
            <person name="Jeffery I.B."/>
            <person name="Cooney J.C."/>
            <person name="Kagawa T.F."/>
            <person name="Liu W."/>
            <person name="Song Y."/>
            <person name="Salvetti E."/>
            <person name="Wrobel A."/>
            <person name="Rasinkangas P."/>
            <person name="Parkhill J."/>
            <person name="Rea M.C."/>
            <person name="O'Sullivan O."/>
            <person name="Ritari J."/>
            <person name="Douillard F.P."/>
            <person name="Paul Ross R."/>
            <person name="Yang R."/>
            <person name="Briner A.E."/>
            <person name="Felis G.E."/>
            <person name="de Vos W.M."/>
            <person name="Barrangou R."/>
            <person name="Klaenhammer T.R."/>
            <person name="Caufield P.W."/>
            <person name="Cui Y."/>
            <person name="Zhang H."/>
            <person name="O'Toole P.W."/>
        </authorList>
    </citation>
    <scope>NUCLEOTIDE SEQUENCE [LARGE SCALE GENOMIC DNA]</scope>
    <source>
        <strain evidence="5 7">DSM 22301</strain>
    </source>
</reference>
<name>A0A0R2K1W1_9LACO</name>
<sequence length="283" mass="33175">MNFTHEIITLEDNIPVKLFDFIADNPNRKIPKHWHKSLEFLYCMSGSLLVSINSNIYEMQKGDLILINSNIIHSTFSPEKSHIFVMQIPLDLMVTFTKNSYNHNMLLQLNTVRYGETDSWLDQLKRMLNKLLNYRSNPQLTSTIHSLGLIYDSLALLIDECAISADPKTIDLNFKKLMPLNNILKYLQMNISRKITLNEVASQFSYSNAYFSKYFKTYIGMNWTEYLDILRLNEAKKEMLNSKKTFTEIAYSNGFGSYRNFYNVFKKAYGMSPRRFVETEIHE</sequence>
<dbReference type="SUPFAM" id="SSF46689">
    <property type="entry name" value="Homeodomain-like"/>
    <property type="match status" value="2"/>
</dbReference>
<dbReference type="PATRIC" id="fig|319653.3.peg.52"/>
<dbReference type="PROSITE" id="PS01124">
    <property type="entry name" value="HTH_ARAC_FAMILY_2"/>
    <property type="match status" value="1"/>
</dbReference>
<dbReference type="SMART" id="SM00342">
    <property type="entry name" value="HTH_ARAC"/>
    <property type="match status" value="1"/>
</dbReference>
<dbReference type="Pfam" id="PF02311">
    <property type="entry name" value="AraC_binding"/>
    <property type="match status" value="1"/>
</dbReference>
<dbReference type="PROSITE" id="PS00041">
    <property type="entry name" value="HTH_ARAC_FAMILY_1"/>
    <property type="match status" value="1"/>
</dbReference>
<dbReference type="Gene3D" id="1.10.10.60">
    <property type="entry name" value="Homeodomain-like"/>
    <property type="match status" value="2"/>
</dbReference>
<dbReference type="EMBL" id="FOGK01000001">
    <property type="protein sequence ID" value="SER03669.1"/>
    <property type="molecule type" value="Genomic_DNA"/>
</dbReference>
<comment type="caution">
    <text evidence="5">The sequence shown here is derived from an EMBL/GenBank/DDBJ whole genome shotgun (WGS) entry which is preliminary data.</text>
</comment>
<dbReference type="PANTHER" id="PTHR43280">
    <property type="entry name" value="ARAC-FAMILY TRANSCRIPTIONAL REGULATOR"/>
    <property type="match status" value="1"/>
</dbReference>
<dbReference type="GO" id="GO:0003700">
    <property type="term" value="F:DNA-binding transcription factor activity"/>
    <property type="evidence" value="ECO:0007669"/>
    <property type="project" value="InterPro"/>
</dbReference>
<evidence type="ECO:0000256" key="2">
    <source>
        <dbReference type="ARBA" id="ARBA00023125"/>
    </source>
</evidence>
<keyword evidence="3" id="KW-0804">Transcription</keyword>
<proteinExistence type="predicted"/>
<accession>A0A0R2K1W1</accession>
<dbReference type="InterPro" id="IPR018062">
    <property type="entry name" value="HTH_AraC-typ_CS"/>
</dbReference>
<reference evidence="6 8" key="2">
    <citation type="submission" date="2016-10" db="EMBL/GenBank/DDBJ databases">
        <authorList>
            <person name="Varghese N."/>
            <person name="Submissions S."/>
        </authorList>
    </citation>
    <scope>NUCLEOTIDE SEQUENCE [LARGE SCALE GENOMIC DNA]</scope>
    <source>
        <strain evidence="6 8">CGMCC 1.3889</strain>
    </source>
</reference>
<evidence type="ECO:0000313" key="5">
    <source>
        <dbReference type="EMBL" id="KRN83583.1"/>
    </source>
</evidence>
<dbReference type="EMBL" id="JQBY01000001">
    <property type="protein sequence ID" value="KRN83583.1"/>
    <property type="molecule type" value="Genomic_DNA"/>
</dbReference>
<dbReference type="InterPro" id="IPR018060">
    <property type="entry name" value="HTH_AraC"/>
</dbReference>
<dbReference type="AlphaFoldDB" id="A0A0R2K1W1"/>
<dbReference type="InterPro" id="IPR014710">
    <property type="entry name" value="RmlC-like_jellyroll"/>
</dbReference>
<dbReference type="STRING" id="319653.SAMN04487973_101115"/>
<evidence type="ECO:0000256" key="1">
    <source>
        <dbReference type="ARBA" id="ARBA00023015"/>
    </source>
</evidence>
<dbReference type="CDD" id="cd02208">
    <property type="entry name" value="cupin_RmlC-like"/>
    <property type="match status" value="1"/>
</dbReference>
<dbReference type="Proteomes" id="UP000051749">
    <property type="component" value="Unassembled WGS sequence"/>
</dbReference>
<dbReference type="OrthoDB" id="9799319at2"/>
<dbReference type="InterPro" id="IPR009057">
    <property type="entry name" value="Homeodomain-like_sf"/>
</dbReference>
<dbReference type="InterPro" id="IPR011051">
    <property type="entry name" value="RmlC_Cupin_sf"/>
</dbReference>
<keyword evidence="8" id="KW-1185">Reference proteome</keyword>
<organism evidence="5 7">
    <name type="scientific">Pediococcus ethanolidurans</name>
    <dbReference type="NCBI Taxonomy" id="319653"/>
    <lineage>
        <taxon>Bacteria</taxon>
        <taxon>Bacillati</taxon>
        <taxon>Bacillota</taxon>
        <taxon>Bacilli</taxon>
        <taxon>Lactobacillales</taxon>
        <taxon>Lactobacillaceae</taxon>
        <taxon>Pediococcus</taxon>
    </lineage>
</organism>